<dbReference type="SUPFAM" id="SSF48726">
    <property type="entry name" value="Immunoglobulin"/>
    <property type="match status" value="2"/>
</dbReference>
<dbReference type="CDD" id="cd00096">
    <property type="entry name" value="Ig"/>
    <property type="match status" value="1"/>
</dbReference>
<feature type="compositionally biased region" description="Polar residues" evidence="1">
    <location>
        <begin position="418"/>
        <end position="427"/>
    </location>
</feature>
<dbReference type="Pfam" id="PF13927">
    <property type="entry name" value="Ig_3"/>
    <property type="match status" value="1"/>
</dbReference>
<protein>
    <recommendedName>
        <fullName evidence="2">Ig-like domain-containing protein</fullName>
    </recommendedName>
</protein>
<feature type="domain" description="Ig-like" evidence="2">
    <location>
        <begin position="216"/>
        <end position="299"/>
    </location>
</feature>
<accession>A0A834MRF1</accession>
<dbReference type="InterPro" id="IPR003599">
    <property type="entry name" value="Ig_sub"/>
</dbReference>
<dbReference type="InterPro" id="IPR013783">
    <property type="entry name" value="Ig-like_fold"/>
</dbReference>
<dbReference type="SMART" id="SM00408">
    <property type="entry name" value="IGc2"/>
    <property type="match status" value="2"/>
</dbReference>
<dbReference type="GO" id="GO:0032589">
    <property type="term" value="C:neuron projection membrane"/>
    <property type="evidence" value="ECO:0007669"/>
    <property type="project" value="TreeGrafter"/>
</dbReference>
<dbReference type="InterPro" id="IPR007110">
    <property type="entry name" value="Ig-like_dom"/>
</dbReference>
<dbReference type="InterPro" id="IPR037448">
    <property type="entry name" value="Zig-8"/>
</dbReference>
<organism evidence="3 4">
    <name type="scientific">Vespula germanica</name>
    <name type="common">German yellow jacket</name>
    <name type="synonym">Paravespula germanica</name>
    <dbReference type="NCBI Taxonomy" id="30212"/>
    <lineage>
        <taxon>Eukaryota</taxon>
        <taxon>Metazoa</taxon>
        <taxon>Ecdysozoa</taxon>
        <taxon>Arthropoda</taxon>
        <taxon>Hexapoda</taxon>
        <taxon>Insecta</taxon>
        <taxon>Pterygota</taxon>
        <taxon>Neoptera</taxon>
        <taxon>Endopterygota</taxon>
        <taxon>Hymenoptera</taxon>
        <taxon>Apocrita</taxon>
        <taxon>Aculeata</taxon>
        <taxon>Vespoidea</taxon>
        <taxon>Vespidae</taxon>
        <taxon>Vespinae</taxon>
        <taxon>Vespula</taxon>
    </lineage>
</organism>
<dbReference type="PANTHER" id="PTHR23279:SF2">
    <property type="entry name" value="DEFECTIVE PROBOSCIS EXTENSION RESPONSE 19, ISOFORM A"/>
    <property type="match status" value="1"/>
</dbReference>
<dbReference type="GO" id="GO:0050808">
    <property type="term" value="P:synapse organization"/>
    <property type="evidence" value="ECO:0007669"/>
    <property type="project" value="TreeGrafter"/>
</dbReference>
<keyword evidence="4" id="KW-1185">Reference proteome</keyword>
<feature type="domain" description="Ig-like" evidence="2">
    <location>
        <begin position="141"/>
        <end position="204"/>
    </location>
</feature>
<dbReference type="EMBL" id="JACSDZ010000021">
    <property type="protein sequence ID" value="KAF7381845.1"/>
    <property type="molecule type" value="Genomic_DNA"/>
</dbReference>
<evidence type="ECO:0000313" key="4">
    <source>
        <dbReference type="Proteomes" id="UP000617340"/>
    </source>
</evidence>
<dbReference type="Pfam" id="PF07686">
    <property type="entry name" value="V-set"/>
    <property type="match status" value="1"/>
</dbReference>
<feature type="region of interest" description="Disordered" evidence="1">
    <location>
        <begin position="405"/>
        <end position="427"/>
    </location>
</feature>
<evidence type="ECO:0000256" key="1">
    <source>
        <dbReference type="SAM" id="MobiDB-lite"/>
    </source>
</evidence>
<evidence type="ECO:0000259" key="2">
    <source>
        <dbReference type="PROSITE" id="PS50835"/>
    </source>
</evidence>
<name>A0A834MRF1_VESGE</name>
<feature type="region of interest" description="Disordered" evidence="1">
    <location>
        <begin position="348"/>
        <end position="369"/>
    </location>
</feature>
<dbReference type="PANTHER" id="PTHR23279">
    <property type="entry name" value="DEFECTIVE PROBOSCIS EXTENSION RESPONSE DPR -RELATED"/>
    <property type="match status" value="1"/>
</dbReference>
<dbReference type="SMART" id="SM00409">
    <property type="entry name" value="IG"/>
    <property type="match status" value="2"/>
</dbReference>
<evidence type="ECO:0000313" key="3">
    <source>
        <dbReference type="EMBL" id="KAF7381845.1"/>
    </source>
</evidence>
<proteinExistence type="predicted"/>
<dbReference type="Proteomes" id="UP000617340">
    <property type="component" value="Unassembled WGS sequence"/>
</dbReference>
<reference evidence="3" key="1">
    <citation type="journal article" date="2020" name="G3 (Bethesda)">
        <title>High-Quality Assemblies for Three Invasive Social Wasps from the &lt;i&gt;Vespula&lt;/i&gt; Genus.</title>
        <authorList>
            <person name="Harrop T.W.R."/>
            <person name="Guhlin J."/>
            <person name="McLaughlin G.M."/>
            <person name="Permina E."/>
            <person name="Stockwell P."/>
            <person name="Gilligan J."/>
            <person name="Le Lec M.F."/>
            <person name="Gruber M.A.M."/>
            <person name="Quinn O."/>
            <person name="Lovegrove M."/>
            <person name="Duncan E.J."/>
            <person name="Remnant E.J."/>
            <person name="Van Eeckhoven J."/>
            <person name="Graham B."/>
            <person name="Knapp R.A."/>
            <person name="Langford K.W."/>
            <person name="Kronenberg Z."/>
            <person name="Press M.O."/>
            <person name="Eacker S.M."/>
            <person name="Wilson-Rankin E.E."/>
            <person name="Purcell J."/>
            <person name="Lester P.J."/>
            <person name="Dearden P.K."/>
        </authorList>
    </citation>
    <scope>NUCLEOTIDE SEQUENCE</scope>
    <source>
        <strain evidence="3">Linc-1</strain>
    </source>
</reference>
<dbReference type="AlphaFoldDB" id="A0A834MRF1"/>
<dbReference type="PROSITE" id="PS50835">
    <property type="entry name" value="IG_LIKE"/>
    <property type="match status" value="2"/>
</dbReference>
<dbReference type="InterPro" id="IPR036179">
    <property type="entry name" value="Ig-like_dom_sf"/>
</dbReference>
<dbReference type="InterPro" id="IPR003598">
    <property type="entry name" value="Ig_sub2"/>
</dbReference>
<sequence>MKGWGDRGARSSGMEPWLDPFSSLSPSITVSWDSWINYFGIAIKGKHQIDISAAELAKARTEGLNVVVSQLTIRPRSSSNPDCYLAFNDIFKIPTKPFCPLDRAVYAITLFTKKPSSLNALQTVNMLQKIYKKKEEYNKTQITWLRRKDRQLLTLGTNRHSVDTRFAVRHTNTDWALQIQMVTLGDEGIYECQVTSHPIQRSFTRLKITEAYSIIPGAPDLHVKQGSSLRLECQLMAATELPQYVFWYRQGRMINYDAEPGVKVELTKSGSILMVNKTKPTHGGNYTCKASNAKPAYVMVHVIEEILDRSVCNLKTCLPSRNSQEIFPCLLEVSLEISVSQRERGGEASSHARWRQEEPQSSNFGEQLSGFPTCGRQLEDTEFHEPLPDVNHRLGSFASWNTGTNSFRGDGHTRRPIRTTSRYKILR</sequence>
<dbReference type="InterPro" id="IPR013106">
    <property type="entry name" value="Ig_V-set"/>
</dbReference>
<comment type="caution">
    <text evidence="3">The sequence shown here is derived from an EMBL/GenBank/DDBJ whole genome shotgun (WGS) entry which is preliminary data.</text>
</comment>
<gene>
    <name evidence="3" type="ORF">HZH68_015718</name>
</gene>
<dbReference type="Gene3D" id="2.60.40.10">
    <property type="entry name" value="Immunoglobulins"/>
    <property type="match status" value="2"/>
</dbReference>